<dbReference type="InterPro" id="IPR011004">
    <property type="entry name" value="Trimer_LpxA-like_sf"/>
</dbReference>
<name>A0A2T1N7R9_9FLAO</name>
<protein>
    <recommendedName>
        <fullName evidence="2">serine O-acetyltransferase</fullName>
        <ecNumber evidence="2">2.3.1.30</ecNumber>
    </recommendedName>
</protein>
<evidence type="ECO:0000313" key="7">
    <source>
        <dbReference type="EMBL" id="PSG87925.1"/>
    </source>
</evidence>
<reference evidence="7 8" key="1">
    <citation type="submission" date="2018-03" db="EMBL/GenBank/DDBJ databases">
        <title>Mesoflavibacter sp. HG37 and Mesoflavibacter sp. HG96 sp.nov., two marine bacteria isolated from seawater of Western Pacific Ocean.</title>
        <authorList>
            <person name="Cheng H."/>
            <person name="Wu Y.-H."/>
            <person name="Guo L.-L."/>
            <person name="Xu X.-W."/>
        </authorList>
    </citation>
    <scope>NUCLEOTIDE SEQUENCE [LARGE SCALE GENOMIC DNA]</scope>
    <source>
        <strain evidence="7 8">KCTC 42117</strain>
    </source>
</reference>
<comment type="similarity">
    <text evidence="1">Belongs to the transferase hexapeptide repeat family.</text>
</comment>
<gene>
    <name evidence="7" type="ORF">C7H61_11995</name>
</gene>
<evidence type="ECO:0000256" key="3">
    <source>
        <dbReference type="ARBA" id="ARBA00022605"/>
    </source>
</evidence>
<dbReference type="Pfam" id="PF00132">
    <property type="entry name" value="Hexapep"/>
    <property type="match status" value="1"/>
</dbReference>
<evidence type="ECO:0000313" key="8">
    <source>
        <dbReference type="Proteomes" id="UP000238430"/>
    </source>
</evidence>
<proteinExistence type="inferred from homology"/>
<keyword evidence="3" id="KW-0028">Amino-acid biosynthesis</keyword>
<comment type="caution">
    <text evidence="7">The sequence shown here is derived from an EMBL/GenBank/DDBJ whole genome shotgun (WGS) entry which is preliminary data.</text>
</comment>
<dbReference type="Proteomes" id="UP000238430">
    <property type="component" value="Unassembled WGS sequence"/>
</dbReference>
<dbReference type="GO" id="GO:0009001">
    <property type="term" value="F:serine O-acetyltransferase activity"/>
    <property type="evidence" value="ECO:0007669"/>
    <property type="project" value="UniProtKB-EC"/>
</dbReference>
<evidence type="ECO:0000256" key="4">
    <source>
        <dbReference type="ARBA" id="ARBA00022679"/>
    </source>
</evidence>
<organism evidence="7 8">
    <name type="scientific">Mesoflavibacter zeaxanthinifaciens subsp. sabulilitoris</name>
    <dbReference type="NCBI Taxonomy" id="1520893"/>
    <lineage>
        <taxon>Bacteria</taxon>
        <taxon>Pseudomonadati</taxon>
        <taxon>Bacteroidota</taxon>
        <taxon>Flavobacteriia</taxon>
        <taxon>Flavobacteriales</taxon>
        <taxon>Flavobacteriaceae</taxon>
        <taxon>Mesoflavibacter</taxon>
    </lineage>
</organism>
<keyword evidence="5" id="KW-0012">Acyltransferase</keyword>
<dbReference type="InterPro" id="IPR001451">
    <property type="entry name" value="Hexapep"/>
</dbReference>
<accession>A0A2T1N7R9</accession>
<dbReference type="Gene3D" id="2.160.10.10">
    <property type="entry name" value="Hexapeptide repeat proteins"/>
    <property type="match status" value="1"/>
</dbReference>
<evidence type="ECO:0000256" key="6">
    <source>
        <dbReference type="ARBA" id="ARBA00049486"/>
    </source>
</evidence>
<dbReference type="PANTHER" id="PTHR42811">
    <property type="entry name" value="SERINE ACETYLTRANSFERASE"/>
    <property type="match status" value="1"/>
</dbReference>
<evidence type="ECO:0000256" key="1">
    <source>
        <dbReference type="ARBA" id="ARBA00007274"/>
    </source>
</evidence>
<dbReference type="InterPro" id="IPR053376">
    <property type="entry name" value="Serine_acetyltransferase"/>
</dbReference>
<dbReference type="SUPFAM" id="SSF51161">
    <property type="entry name" value="Trimeric LpxA-like enzymes"/>
    <property type="match status" value="1"/>
</dbReference>
<dbReference type="EMBL" id="PXOT01000025">
    <property type="protein sequence ID" value="PSG87925.1"/>
    <property type="molecule type" value="Genomic_DNA"/>
</dbReference>
<sequence length="241" mass="27081">MALTINVRLKDKVEVFTKRLYYFMFDEQAEDSQFLEEKFLEITTALGVNDTTQIWNDFNSSLPSIREKLHLDAKAFQDNDPANKCVEEIYLAYPGFYAISIHRLSHQLLKLGVRILPRMMSEYVHGITGIDIHPGATIGDSFFLDHGTGIVIGETTIIKDEVKIYQGVTLGGLHVLKSLADTKRHPTLEKNVVIYANATVLGDIVIGSNTIIGANVCVTENVPQNSTLTYKKEYKIRTKSE</sequence>
<dbReference type="NCBIfam" id="NF041874">
    <property type="entry name" value="EPS_EpsC"/>
    <property type="match status" value="1"/>
</dbReference>
<dbReference type="InterPro" id="IPR045304">
    <property type="entry name" value="LbH_SAT"/>
</dbReference>
<evidence type="ECO:0000256" key="5">
    <source>
        <dbReference type="ARBA" id="ARBA00023315"/>
    </source>
</evidence>
<dbReference type="EC" id="2.3.1.30" evidence="2"/>
<keyword evidence="8" id="KW-1185">Reference proteome</keyword>
<dbReference type="InterPro" id="IPR042122">
    <property type="entry name" value="Ser_AcTrfase_N_sf"/>
</dbReference>
<comment type="catalytic activity">
    <reaction evidence="6">
        <text>L-serine + acetyl-CoA = O-acetyl-L-serine + CoA</text>
        <dbReference type="Rhea" id="RHEA:24560"/>
        <dbReference type="ChEBI" id="CHEBI:33384"/>
        <dbReference type="ChEBI" id="CHEBI:57287"/>
        <dbReference type="ChEBI" id="CHEBI:57288"/>
        <dbReference type="ChEBI" id="CHEBI:58340"/>
        <dbReference type="EC" id="2.3.1.30"/>
    </reaction>
</comment>
<dbReference type="Gene3D" id="1.10.3130.10">
    <property type="entry name" value="serine acetyltransferase, domain 1"/>
    <property type="match status" value="1"/>
</dbReference>
<dbReference type="RefSeq" id="WP_106680089.1">
    <property type="nucleotide sequence ID" value="NZ_JACHWV010000004.1"/>
</dbReference>
<dbReference type="OrthoDB" id="9801456at2"/>
<dbReference type="GO" id="GO:0008652">
    <property type="term" value="P:amino acid biosynthetic process"/>
    <property type="evidence" value="ECO:0007669"/>
    <property type="project" value="UniProtKB-KW"/>
</dbReference>
<dbReference type="AlphaFoldDB" id="A0A2T1N7R9"/>
<dbReference type="CDD" id="cd03354">
    <property type="entry name" value="LbH_SAT"/>
    <property type="match status" value="1"/>
</dbReference>
<keyword evidence="4 7" id="KW-0808">Transferase</keyword>
<evidence type="ECO:0000256" key="2">
    <source>
        <dbReference type="ARBA" id="ARBA00013266"/>
    </source>
</evidence>